<dbReference type="Gene3D" id="3.40.50.300">
    <property type="entry name" value="P-loop containing nucleotide triphosphate hydrolases"/>
    <property type="match status" value="1"/>
</dbReference>
<dbReference type="InterPro" id="IPR050100">
    <property type="entry name" value="TRAFAC_GTPase_members"/>
</dbReference>
<gene>
    <name evidence="4" type="ORF">SAMN05216352_11547</name>
</gene>
<dbReference type="SUPFAM" id="SSF52540">
    <property type="entry name" value="P-loop containing nucleoside triphosphate hydrolases"/>
    <property type="match status" value="1"/>
</dbReference>
<dbReference type="GO" id="GO:0003924">
    <property type="term" value="F:GTPase activity"/>
    <property type="evidence" value="ECO:0007669"/>
    <property type="project" value="InterPro"/>
</dbReference>
<dbReference type="Gene3D" id="2.40.30.10">
    <property type="entry name" value="Translation factors"/>
    <property type="match status" value="1"/>
</dbReference>
<reference evidence="4 5" key="1">
    <citation type="submission" date="2016-10" db="EMBL/GenBank/DDBJ databases">
        <authorList>
            <person name="de Groot N.N."/>
        </authorList>
    </citation>
    <scope>NUCLEOTIDE SEQUENCE [LARGE SCALE GENOMIC DNA]</scope>
    <source>
        <strain evidence="5">P4B,CCM 7963,CECT 7998,DSM 25260,IBRC-M 10614,KCTC 13821</strain>
    </source>
</reference>
<evidence type="ECO:0000256" key="1">
    <source>
        <dbReference type="ARBA" id="ARBA00022741"/>
    </source>
</evidence>
<proteinExistence type="predicted"/>
<name>A0A1G8PNA2_9BACI</name>
<protein>
    <submittedName>
        <fullName evidence="4">Bifunctional enzyme CysN/CysC/sulfate adenylyltransferase subunit 1</fullName>
    </submittedName>
</protein>
<dbReference type="PANTHER" id="PTHR23115">
    <property type="entry name" value="TRANSLATION FACTOR"/>
    <property type="match status" value="1"/>
</dbReference>
<keyword evidence="1" id="KW-0547">Nucleotide-binding</keyword>
<evidence type="ECO:0000313" key="4">
    <source>
        <dbReference type="EMBL" id="SDI93947.1"/>
    </source>
</evidence>
<evidence type="ECO:0000259" key="3">
    <source>
        <dbReference type="Pfam" id="PF00009"/>
    </source>
</evidence>
<organism evidence="4 5">
    <name type="scientific">Alteribacillus bidgolensis</name>
    <dbReference type="NCBI Taxonomy" id="930129"/>
    <lineage>
        <taxon>Bacteria</taxon>
        <taxon>Bacillati</taxon>
        <taxon>Bacillota</taxon>
        <taxon>Bacilli</taxon>
        <taxon>Bacillales</taxon>
        <taxon>Bacillaceae</taxon>
        <taxon>Alteribacillus</taxon>
    </lineage>
</organism>
<evidence type="ECO:0000256" key="2">
    <source>
        <dbReference type="ARBA" id="ARBA00023134"/>
    </source>
</evidence>
<dbReference type="InterPro" id="IPR027417">
    <property type="entry name" value="P-loop_NTPase"/>
</dbReference>
<dbReference type="AlphaFoldDB" id="A0A1G8PNA2"/>
<dbReference type="Proteomes" id="UP000199017">
    <property type="component" value="Unassembled WGS sequence"/>
</dbReference>
<dbReference type="EMBL" id="FNDU01000015">
    <property type="protein sequence ID" value="SDI93947.1"/>
    <property type="molecule type" value="Genomic_DNA"/>
</dbReference>
<keyword evidence="4" id="KW-0808">Transferase</keyword>
<keyword evidence="5" id="KW-1185">Reference proteome</keyword>
<dbReference type="InterPro" id="IPR000795">
    <property type="entry name" value="T_Tr_GTP-bd_dom"/>
</dbReference>
<keyword evidence="4" id="KW-0548">Nucleotidyltransferase</keyword>
<dbReference type="GO" id="GO:0016779">
    <property type="term" value="F:nucleotidyltransferase activity"/>
    <property type="evidence" value="ECO:0007669"/>
    <property type="project" value="UniProtKB-KW"/>
</dbReference>
<dbReference type="SUPFAM" id="SSF50447">
    <property type="entry name" value="Translation proteins"/>
    <property type="match status" value="1"/>
</dbReference>
<keyword evidence="2" id="KW-0342">GTP-binding</keyword>
<dbReference type="STRING" id="930129.SAMN05216352_11547"/>
<sequence>MGIKHLVLAVNKMDLIEFDQKRFEEIKKDFTQLTHGFNLESVQVIPVSATEGDNITKKSENTLWYNGLPLLPYLENVDVTKEQHDSFILPVQRVSRPNHTFRGFQGQIEAGTISVGDEITTLPSNEKAKVKSILVADKEAESAIVG</sequence>
<evidence type="ECO:0000313" key="5">
    <source>
        <dbReference type="Proteomes" id="UP000199017"/>
    </source>
</evidence>
<dbReference type="InterPro" id="IPR009000">
    <property type="entry name" value="Transl_B-barrel_sf"/>
</dbReference>
<dbReference type="Pfam" id="PF00009">
    <property type="entry name" value="GTP_EFTU"/>
    <property type="match status" value="1"/>
</dbReference>
<accession>A0A1G8PNA2</accession>
<dbReference type="GO" id="GO:0005525">
    <property type="term" value="F:GTP binding"/>
    <property type="evidence" value="ECO:0007669"/>
    <property type="project" value="UniProtKB-KW"/>
</dbReference>
<feature type="domain" description="Tr-type G" evidence="3">
    <location>
        <begin position="2"/>
        <end position="56"/>
    </location>
</feature>